<organism evidence="2 3">
    <name type="scientific">Streptomyces filamentosus</name>
    <name type="common">Streptomyces roseosporus</name>
    <dbReference type="NCBI Taxonomy" id="67294"/>
    <lineage>
        <taxon>Bacteria</taxon>
        <taxon>Bacillati</taxon>
        <taxon>Actinomycetota</taxon>
        <taxon>Actinomycetes</taxon>
        <taxon>Kitasatosporales</taxon>
        <taxon>Streptomycetaceae</taxon>
        <taxon>Streptomyces</taxon>
    </lineage>
</organism>
<reference evidence="2" key="1">
    <citation type="journal article" date="2014" name="Int. J. Syst. Evol. Microbiol.">
        <title>Complete genome sequence of Corynebacterium casei LMG S-19264T (=DSM 44701T), isolated from a smear-ripened cheese.</title>
        <authorList>
            <consortium name="US DOE Joint Genome Institute (JGI-PGF)"/>
            <person name="Walter F."/>
            <person name="Albersmeier A."/>
            <person name="Kalinowski J."/>
            <person name="Ruckert C."/>
        </authorList>
    </citation>
    <scope>NUCLEOTIDE SEQUENCE</scope>
    <source>
        <strain evidence="2">JCM 4122</strain>
    </source>
</reference>
<protein>
    <submittedName>
        <fullName evidence="2">Uncharacterized protein</fullName>
    </submittedName>
</protein>
<sequence length="132" mass="14012">MRTSEHTPAAPRRRRRFARLRRLLWRAAGGGVERAEMTTGRAVGRAMLFTLLAVSLVGTLMTTIYLPAPWGRLLVLPAAVGALCAGLVACVHAFVASFAVVEAAHRRSAAAGAALRRSAARRRGSRAAAAPK</sequence>
<reference evidence="2" key="2">
    <citation type="submission" date="2020-09" db="EMBL/GenBank/DDBJ databases">
        <authorList>
            <person name="Sun Q."/>
            <person name="Ohkuma M."/>
        </authorList>
    </citation>
    <scope>NUCLEOTIDE SEQUENCE</scope>
    <source>
        <strain evidence="2">JCM 4122</strain>
    </source>
</reference>
<dbReference type="AlphaFoldDB" id="A0A919BTW2"/>
<evidence type="ECO:0000313" key="2">
    <source>
        <dbReference type="EMBL" id="GHG12615.1"/>
    </source>
</evidence>
<evidence type="ECO:0000313" key="3">
    <source>
        <dbReference type="Proteomes" id="UP000632849"/>
    </source>
</evidence>
<keyword evidence="1" id="KW-1133">Transmembrane helix</keyword>
<name>A0A919BTW2_STRFL</name>
<keyword evidence="1" id="KW-0812">Transmembrane</keyword>
<feature type="transmembrane region" description="Helical" evidence="1">
    <location>
        <begin position="74"/>
        <end position="101"/>
    </location>
</feature>
<accession>A0A919BTW2</accession>
<feature type="transmembrane region" description="Helical" evidence="1">
    <location>
        <begin position="46"/>
        <end position="68"/>
    </location>
</feature>
<proteinExistence type="predicted"/>
<dbReference type="Proteomes" id="UP000632849">
    <property type="component" value="Unassembled WGS sequence"/>
</dbReference>
<evidence type="ECO:0000256" key="1">
    <source>
        <dbReference type="SAM" id="Phobius"/>
    </source>
</evidence>
<dbReference type="RefSeq" id="WP_190043181.1">
    <property type="nucleotide sequence ID" value="NZ_BNBE01000002.1"/>
</dbReference>
<gene>
    <name evidence="2" type="ORF">GCM10017667_52610</name>
</gene>
<comment type="caution">
    <text evidence="2">The sequence shown here is derived from an EMBL/GenBank/DDBJ whole genome shotgun (WGS) entry which is preliminary data.</text>
</comment>
<keyword evidence="3" id="KW-1185">Reference proteome</keyword>
<dbReference type="EMBL" id="BNBE01000002">
    <property type="protein sequence ID" value="GHG12615.1"/>
    <property type="molecule type" value="Genomic_DNA"/>
</dbReference>
<keyword evidence="1" id="KW-0472">Membrane</keyword>